<keyword evidence="1" id="KW-0304">Gas vesicle</keyword>
<dbReference type="GO" id="GO:0031412">
    <property type="term" value="P:gas vesicle organization"/>
    <property type="evidence" value="ECO:0007669"/>
    <property type="project" value="InterPro"/>
</dbReference>
<name>A0A6J4LXB2_9BACT</name>
<dbReference type="AlphaFoldDB" id="A0A6J4LXB2"/>
<gene>
    <name evidence="4" type="ORF">AVDCRST_MAG68-3286</name>
</gene>
<dbReference type="Pfam" id="PF06386">
    <property type="entry name" value="GvpL_GvpF"/>
    <property type="match status" value="2"/>
</dbReference>
<dbReference type="GO" id="GO:0031411">
    <property type="term" value="C:gas vesicle"/>
    <property type="evidence" value="ECO:0007669"/>
    <property type="project" value="UniProtKB-SubCell"/>
</dbReference>
<evidence type="ECO:0000256" key="3">
    <source>
        <dbReference type="ARBA" id="ARBA00035643"/>
    </source>
</evidence>
<dbReference type="EMBL" id="CADCTW010000153">
    <property type="protein sequence ID" value="CAA9344682.1"/>
    <property type="molecule type" value="Genomic_DNA"/>
</dbReference>
<dbReference type="PANTHER" id="PTHR36852:SF1">
    <property type="entry name" value="PROTEIN GVPL 2"/>
    <property type="match status" value="1"/>
</dbReference>
<comment type="similarity">
    <text evidence="3">Belongs to the gas vesicle GvpF/GvpL family.</text>
</comment>
<comment type="subcellular location">
    <subcellularLocation>
        <location evidence="2">Gas vesicle</location>
    </subcellularLocation>
</comment>
<proteinExistence type="inferred from homology"/>
<accession>A0A6J4LXB2</accession>
<dbReference type="InterPro" id="IPR009430">
    <property type="entry name" value="GvpL/GvpF"/>
</dbReference>
<evidence type="ECO:0000256" key="2">
    <source>
        <dbReference type="ARBA" id="ARBA00035108"/>
    </source>
</evidence>
<protein>
    <recommendedName>
        <fullName evidence="5">Gas vesicle synthesis protein GvpL/GvpF</fullName>
    </recommendedName>
</protein>
<sequence length="216" mass="23290">MNDRDVVPIDAGRAARGVSLLGVVPLDGGVVPEWDAAEPRLGVRLVGHQDVAAIICTAPPTGCDTDPLHVTARHWEVHRALLQGDVVPAPPGVVFAGEEEVQRFLADSYPMLRSALARVAGRWEFRLHVDVVDQAFPSAKALDLATHIYAELRRMAGSAIPAPTTETRVLSAAFLVPRAASAAFRDRVEHLSQLNPALELDLTGPWPAYDFVQMVG</sequence>
<evidence type="ECO:0000313" key="4">
    <source>
        <dbReference type="EMBL" id="CAA9344682.1"/>
    </source>
</evidence>
<organism evidence="4">
    <name type="scientific">uncultured Gemmatimonadota bacterium</name>
    <dbReference type="NCBI Taxonomy" id="203437"/>
    <lineage>
        <taxon>Bacteria</taxon>
        <taxon>Pseudomonadati</taxon>
        <taxon>Gemmatimonadota</taxon>
        <taxon>environmental samples</taxon>
    </lineage>
</organism>
<evidence type="ECO:0000256" key="1">
    <source>
        <dbReference type="ARBA" id="ARBA00022987"/>
    </source>
</evidence>
<evidence type="ECO:0008006" key="5">
    <source>
        <dbReference type="Google" id="ProtNLM"/>
    </source>
</evidence>
<dbReference type="PANTHER" id="PTHR36852">
    <property type="entry name" value="PROTEIN GVPL 2"/>
    <property type="match status" value="1"/>
</dbReference>
<reference evidence="4" key="1">
    <citation type="submission" date="2020-02" db="EMBL/GenBank/DDBJ databases">
        <authorList>
            <person name="Meier V. D."/>
        </authorList>
    </citation>
    <scope>NUCLEOTIDE SEQUENCE</scope>
    <source>
        <strain evidence="4">AVDCRST_MAG68</strain>
    </source>
</reference>